<evidence type="ECO:0000256" key="3">
    <source>
        <dbReference type="PROSITE-ProRule" id="PRU00464"/>
    </source>
</evidence>
<dbReference type="SUPFAM" id="SSF54197">
    <property type="entry name" value="HIT-like"/>
    <property type="match status" value="1"/>
</dbReference>
<dbReference type="OMA" id="SINFLPC"/>
<evidence type="ECO:0000313" key="5">
    <source>
        <dbReference type="EMBL" id="PCH42518.1"/>
    </source>
</evidence>
<dbReference type="PROSITE" id="PS51084">
    <property type="entry name" value="HIT_2"/>
    <property type="match status" value="1"/>
</dbReference>
<feature type="short sequence motif" description="Histidine triad motif" evidence="3">
    <location>
        <begin position="91"/>
        <end position="95"/>
    </location>
</feature>
<organism evidence="5 6">
    <name type="scientific">Wolfiporia cocos (strain MD-104)</name>
    <name type="common">Brown rot fungus</name>
    <dbReference type="NCBI Taxonomy" id="742152"/>
    <lineage>
        <taxon>Eukaryota</taxon>
        <taxon>Fungi</taxon>
        <taxon>Dikarya</taxon>
        <taxon>Basidiomycota</taxon>
        <taxon>Agaricomycotina</taxon>
        <taxon>Agaricomycetes</taxon>
        <taxon>Polyporales</taxon>
        <taxon>Phaeolaceae</taxon>
        <taxon>Wolfiporia</taxon>
    </lineage>
</organism>
<dbReference type="GO" id="GO:0000166">
    <property type="term" value="F:nucleotide binding"/>
    <property type="evidence" value="ECO:0007669"/>
    <property type="project" value="UniProtKB-KW"/>
</dbReference>
<dbReference type="Pfam" id="PF11969">
    <property type="entry name" value="DcpS_C"/>
    <property type="match status" value="1"/>
</dbReference>
<evidence type="ECO:0000256" key="1">
    <source>
        <dbReference type="ARBA" id="ARBA00022741"/>
    </source>
</evidence>
<dbReference type="PANTHER" id="PTHR12486:SF5">
    <property type="entry name" value="ADENOSINE 5'-MONOPHOSPHORAMIDASE HINT3"/>
    <property type="match status" value="1"/>
</dbReference>
<keyword evidence="6" id="KW-1185">Reference proteome</keyword>
<feature type="domain" description="HIT" evidence="4">
    <location>
        <begin position="1"/>
        <end position="110"/>
    </location>
</feature>
<dbReference type="AlphaFoldDB" id="A0A2H3JXE4"/>
<dbReference type="PANTHER" id="PTHR12486">
    <property type="entry name" value="APRATAXIN-RELATED"/>
    <property type="match status" value="1"/>
</dbReference>
<keyword evidence="2" id="KW-0378">Hydrolase</keyword>
<dbReference type="Gene3D" id="3.30.428.10">
    <property type="entry name" value="HIT-like"/>
    <property type="match status" value="1"/>
</dbReference>
<protein>
    <submittedName>
        <fullName evidence="5">HIT-like protein</fullName>
    </submittedName>
</protein>
<proteinExistence type="predicted"/>
<gene>
    <name evidence="5" type="ORF">WOLCODRAFT_120689</name>
</gene>
<dbReference type="OrthoDB" id="1915375at2759"/>
<dbReference type="Proteomes" id="UP000218811">
    <property type="component" value="Unassembled WGS sequence"/>
</dbReference>
<dbReference type="STRING" id="742152.A0A2H3JXE4"/>
<dbReference type="GO" id="GO:0016787">
    <property type="term" value="F:hydrolase activity"/>
    <property type="evidence" value="ECO:0007669"/>
    <property type="project" value="UniProtKB-KW"/>
</dbReference>
<evidence type="ECO:0000256" key="2">
    <source>
        <dbReference type="ARBA" id="ARBA00022801"/>
    </source>
</evidence>
<dbReference type="EMBL" id="KB468124">
    <property type="protein sequence ID" value="PCH42518.1"/>
    <property type="molecule type" value="Genomic_DNA"/>
</dbReference>
<reference evidence="5 6" key="1">
    <citation type="journal article" date="2012" name="Science">
        <title>The Paleozoic origin of enzymatic lignin decomposition reconstructed from 31 fungal genomes.</title>
        <authorList>
            <person name="Floudas D."/>
            <person name="Binder M."/>
            <person name="Riley R."/>
            <person name="Barry K."/>
            <person name="Blanchette R.A."/>
            <person name="Henrissat B."/>
            <person name="Martinez A.T."/>
            <person name="Otillar R."/>
            <person name="Spatafora J.W."/>
            <person name="Yadav J.S."/>
            <person name="Aerts A."/>
            <person name="Benoit I."/>
            <person name="Boyd A."/>
            <person name="Carlson A."/>
            <person name="Copeland A."/>
            <person name="Coutinho P.M."/>
            <person name="de Vries R.P."/>
            <person name="Ferreira P."/>
            <person name="Findley K."/>
            <person name="Foster B."/>
            <person name="Gaskell J."/>
            <person name="Glotzer D."/>
            <person name="Gorecki P."/>
            <person name="Heitman J."/>
            <person name="Hesse C."/>
            <person name="Hori C."/>
            <person name="Igarashi K."/>
            <person name="Jurgens J.A."/>
            <person name="Kallen N."/>
            <person name="Kersten P."/>
            <person name="Kohler A."/>
            <person name="Kuees U."/>
            <person name="Kumar T.K.A."/>
            <person name="Kuo A."/>
            <person name="LaButti K."/>
            <person name="Larrondo L.F."/>
            <person name="Lindquist E."/>
            <person name="Ling A."/>
            <person name="Lombard V."/>
            <person name="Lucas S."/>
            <person name="Lundell T."/>
            <person name="Martin R."/>
            <person name="McLaughlin D.J."/>
            <person name="Morgenstern I."/>
            <person name="Morin E."/>
            <person name="Murat C."/>
            <person name="Nagy L.G."/>
            <person name="Nolan M."/>
            <person name="Ohm R.A."/>
            <person name="Patyshakuliyeva A."/>
            <person name="Rokas A."/>
            <person name="Ruiz-Duenas F.J."/>
            <person name="Sabat G."/>
            <person name="Salamov A."/>
            <person name="Samejima M."/>
            <person name="Schmutz J."/>
            <person name="Slot J.C."/>
            <person name="St John F."/>
            <person name="Stenlid J."/>
            <person name="Sun H."/>
            <person name="Sun S."/>
            <person name="Syed K."/>
            <person name="Tsang A."/>
            <person name="Wiebenga A."/>
            <person name="Young D."/>
            <person name="Pisabarro A."/>
            <person name="Eastwood D.C."/>
            <person name="Martin F."/>
            <person name="Cullen D."/>
            <person name="Grigoriev I.V."/>
            <person name="Hibbett D.S."/>
        </authorList>
    </citation>
    <scope>NUCLEOTIDE SEQUENCE [LARGE SCALE GENOMIC DNA]</scope>
    <source>
        <strain evidence="5 6">MD-104</strain>
    </source>
</reference>
<dbReference type="InterPro" id="IPR011146">
    <property type="entry name" value="HIT-like"/>
</dbReference>
<evidence type="ECO:0000259" key="4">
    <source>
        <dbReference type="PROSITE" id="PS51084"/>
    </source>
</evidence>
<sequence length="147" mass="16858">MFCNVSPENGFIIVWEDETFIVFRDYKPAAMHHLQIIPKQHIDNVKCLSQTDASMVIRMSEIGHRILDELDVPPTLRRLGFHIPPFYSVNHLHMHVQGLPYRSFFKSLKYPVATGRNGHTKGFSWFCEASQAINILENGGRVGIFSC</sequence>
<dbReference type="InterPro" id="IPR036265">
    <property type="entry name" value="HIT-like_sf"/>
</dbReference>
<keyword evidence="1" id="KW-0547">Nucleotide-binding</keyword>
<evidence type="ECO:0000313" key="6">
    <source>
        <dbReference type="Proteomes" id="UP000218811"/>
    </source>
</evidence>
<name>A0A2H3JXE4_WOLCO</name>
<accession>A0A2H3JXE4</accession>